<evidence type="ECO:0000313" key="1">
    <source>
        <dbReference type="EMBL" id="WEG72522.1"/>
    </source>
</evidence>
<proteinExistence type="predicted"/>
<sequence>MREVYSVSPLVEDQGDNNQLIEQMRLDLKAVSKDTEVLQLPEVDFERHLQVLMDYHNQSLRSTRVEGPLKFSVDALYGYDTDKKTVFIDVGSVLGAKTVPPLARAPLMSTSHGLGELLKKVVKNNTEHIVFLNVENIATDLGLGMLESLGVIFYADNGRQINITGGKIGQIASFSYEKLDSKWLQCDYEIWSDTKTFGPLFGEHGLAIRNQELTGASFAIAKLLDKQTASCVNEIDKLLKKVSPEPEHLSAGNGLAFACFNFFKQVRVEDELEALIDYLDISEHLGAINYFIILDRNTHLRQLLATYELPVIVISRISSLADRLPNEVHLLLADLLEEDPQLFSQQLAENLRLLYFRESY</sequence>
<dbReference type="PANTHER" id="PTHR21599">
    <property type="entry name" value="GLYCERATE KINASE"/>
    <property type="match status" value="1"/>
</dbReference>
<dbReference type="Proteomes" id="UP001179647">
    <property type="component" value="Chromosome"/>
</dbReference>
<name>A0AAF0CTF5_9ENTE</name>
<organism evidence="1 2">
    <name type="scientific">Vagococcus intermedius</name>
    <dbReference type="NCBI Taxonomy" id="2991418"/>
    <lineage>
        <taxon>Bacteria</taxon>
        <taxon>Bacillati</taxon>
        <taxon>Bacillota</taxon>
        <taxon>Bacilli</taxon>
        <taxon>Lactobacillales</taxon>
        <taxon>Enterococcaceae</taxon>
        <taxon>Vagococcus</taxon>
    </lineage>
</organism>
<reference evidence="1" key="1">
    <citation type="submission" date="2022-10" db="EMBL/GenBank/DDBJ databases">
        <title>Vagococcus sp. isolated from poultry meat.</title>
        <authorList>
            <person name="Johansson P."/>
            <person name="Bjorkroth J."/>
        </authorList>
    </citation>
    <scope>NUCLEOTIDE SEQUENCE</scope>
    <source>
        <strain evidence="1">STAA11</strain>
    </source>
</reference>
<protein>
    <submittedName>
        <fullName evidence="1">Glycerate kinase</fullName>
    </submittedName>
</protein>
<dbReference type="GO" id="GO:0008887">
    <property type="term" value="F:glycerate kinase activity"/>
    <property type="evidence" value="ECO:0007669"/>
    <property type="project" value="InterPro"/>
</dbReference>
<dbReference type="Gene3D" id="3.90.1510.10">
    <property type="entry name" value="Glycerate kinase, domain 2"/>
    <property type="match status" value="1"/>
</dbReference>
<keyword evidence="2" id="KW-1185">Reference proteome</keyword>
<dbReference type="InterPro" id="IPR018193">
    <property type="entry name" value="Glyc_kinase_flavodox-like_fold"/>
</dbReference>
<gene>
    <name evidence="1" type="ORF">OL234_05915</name>
</gene>
<keyword evidence="1" id="KW-0808">Transferase</keyword>
<dbReference type="Pfam" id="PF02595">
    <property type="entry name" value="Gly_kinase"/>
    <property type="match status" value="1"/>
</dbReference>
<dbReference type="InterPro" id="IPR036129">
    <property type="entry name" value="Glycerate_kinase_sf"/>
</dbReference>
<dbReference type="KEGG" id="vie:OL234_05915"/>
<dbReference type="GO" id="GO:0031388">
    <property type="term" value="P:organic acid phosphorylation"/>
    <property type="evidence" value="ECO:0007669"/>
    <property type="project" value="InterPro"/>
</dbReference>
<dbReference type="EMBL" id="CP110232">
    <property type="protein sequence ID" value="WEG72522.1"/>
    <property type="molecule type" value="Genomic_DNA"/>
</dbReference>
<dbReference type="AlphaFoldDB" id="A0AAF0CTF5"/>
<dbReference type="InterPro" id="IPR004381">
    <property type="entry name" value="Glycerate_kinase"/>
</dbReference>
<dbReference type="PANTHER" id="PTHR21599:SF0">
    <property type="entry name" value="GLYCERATE KINASE"/>
    <property type="match status" value="1"/>
</dbReference>
<dbReference type="SUPFAM" id="SSF110738">
    <property type="entry name" value="Glycerate kinase I"/>
    <property type="match status" value="1"/>
</dbReference>
<accession>A0AAF0CTF5</accession>
<keyword evidence="1" id="KW-0418">Kinase</keyword>
<evidence type="ECO:0000313" key="2">
    <source>
        <dbReference type="Proteomes" id="UP001179647"/>
    </source>
</evidence>